<name>A0A4R3YWA0_9GAMM</name>
<dbReference type="Gene3D" id="3.30.70.100">
    <property type="match status" value="1"/>
</dbReference>
<keyword evidence="2" id="KW-1185">Reference proteome</keyword>
<dbReference type="AlphaFoldDB" id="A0A4R3YWA0"/>
<accession>A0A4R3YWA0</accession>
<organism evidence="1 2">
    <name type="scientific">Luteibacter rhizovicinus</name>
    <dbReference type="NCBI Taxonomy" id="242606"/>
    <lineage>
        <taxon>Bacteria</taxon>
        <taxon>Pseudomonadati</taxon>
        <taxon>Pseudomonadota</taxon>
        <taxon>Gammaproteobacteria</taxon>
        <taxon>Lysobacterales</taxon>
        <taxon>Rhodanobacteraceae</taxon>
        <taxon>Luteibacter</taxon>
    </lineage>
</organism>
<proteinExistence type="predicted"/>
<reference evidence="1 2" key="1">
    <citation type="submission" date="2019-03" db="EMBL/GenBank/DDBJ databases">
        <title>Above-ground endophytic microbial communities from plants in different locations in the United States.</title>
        <authorList>
            <person name="Frank C."/>
        </authorList>
    </citation>
    <scope>NUCLEOTIDE SEQUENCE [LARGE SCALE GENOMIC DNA]</scope>
    <source>
        <strain evidence="1 2">LP_13_YM</strain>
    </source>
</reference>
<evidence type="ECO:0000313" key="2">
    <source>
        <dbReference type="Proteomes" id="UP000295645"/>
    </source>
</evidence>
<evidence type="ECO:0000313" key="1">
    <source>
        <dbReference type="EMBL" id="TCV97435.1"/>
    </source>
</evidence>
<dbReference type="OrthoDB" id="4476670at2"/>
<protein>
    <recommendedName>
        <fullName evidence="3">Antibiotic biosynthesis monooxygenase</fullName>
    </recommendedName>
</protein>
<comment type="caution">
    <text evidence="1">The sequence shown here is derived from an EMBL/GenBank/DDBJ whole genome shotgun (WGS) entry which is preliminary data.</text>
</comment>
<dbReference type="EMBL" id="SMCS01000001">
    <property type="protein sequence ID" value="TCV97435.1"/>
    <property type="molecule type" value="Genomic_DNA"/>
</dbReference>
<dbReference type="Proteomes" id="UP000295645">
    <property type="component" value="Unassembled WGS sequence"/>
</dbReference>
<gene>
    <name evidence="1" type="ORF">EC912_101447</name>
</gene>
<sequence>MATALSVSPALSVFRIDRFTVPEKALGRFVAQLRQTQQALDLLPGCLQNLVLTQPAVEGAYGVMTVVEWADEDAFVEARAVMRRTYDEVSFDPMAFMTELGVTADMGTYHRLIGM</sequence>
<dbReference type="SUPFAM" id="SSF54909">
    <property type="entry name" value="Dimeric alpha+beta barrel"/>
    <property type="match status" value="1"/>
</dbReference>
<dbReference type="RefSeq" id="WP_132141500.1">
    <property type="nucleotide sequence ID" value="NZ_SMCS01000001.1"/>
</dbReference>
<dbReference type="InterPro" id="IPR011008">
    <property type="entry name" value="Dimeric_a/b-barrel"/>
</dbReference>
<evidence type="ECO:0008006" key="3">
    <source>
        <dbReference type="Google" id="ProtNLM"/>
    </source>
</evidence>